<evidence type="ECO:0000259" key="15">
    <source>
        <dbReference type="PROSITE" id="PS51196"/>
    </source>
</evidence>
<dbReference type="EMBL" id="JAPFFF010000007">
    <property type="protein sequence ID" value="KAK8886782.1"/>
    <property type="molecule type" value="Genomic_DNA"/>
</dbReference>
<comment type="caution">
    <text evidence="16">The sequence shown here is derived from an EMBL/GenBank/DDBJ whole genome shotgun (WGS) entry which is preliminary data.</text>
</comment>
<dbReference type="PROSITE" id="PS51196">
    <property type="entry name" value="SECA_MOTOR_DEAD"/>
    <property type="match status" value="1"/>
</dbReference>
<evidence type="ECO:0000313" key="16">
    <source>
        <dbReference type="EMBL" id="KAK8886782.1"/>
    </source>
</evidence>
<feature type="compositionally biased region" description="Acidic residues" evidence="11">
    <location>
        <begin position="751"/>
        <end position="763"/>
    </location>
</feature>
<evidence type="ECO:0000259" key="14">
    <source>
        <dbReference type="PROSITE" id="PS51194"/>
    </source>
</evidence>
<evidence type="ECO:0000256" key="3">
    <source>
        <dbReference type="ARBA" id="ARBA00022490"/>
    </source>
</evidence>
<keyword evidence="9 12" id="KW-0472">Membrane</keyword>
<evidence type="ECO:0000256" key="2">
    <source>
        <dbReference type="ARBA" id="ARBA00022448"/>
    </source>
</evidence>
<feature type="domain" description="SecA family profile" evidence="15">
    <location>
        <begin position="488"/>
        <end position="1296"/>
    </location>
</feature>
<feature type="compositionally biased region" description="Acidic residues" evidence="11">
    <location>
        <begin position="990"/>
        <end position="1025"/>
    </location>
</feature>
<feature type="coiled-coil region" evidence="10">
    <location>
        <begin position="556"/>
        <end position="583"/>
    </location>
</feature>
<keyword evidence="2" id="KW-0813">Transport</keyword>
<organism evidence="16 17">
    <name type="scientific">Tritrichomonas musculus</name>
    <dbReference type="NCBI Taxonomy" id="1915356"/>
    <lineage>
        <taxon>Eukaryota</taxon>
        <taxon>Metamonada</taxon>
        <taxon>Parabasalia</taxon>
        <taxon>Tritrichomonadida</taxon>
        <taxon>Tritrichomonadidae</taxon>
        <taxon>Tritrichomonas</taxon>
    </lineage>
</organism>
<keyword evidence="7" id="KW-1278">Translocase</keyword>
<feature type="transmembrane region" description="Helical" evidence="12">
    <location>
        <begin position="1771"/>
        <end position="1790"/>
    </location>
</feature>
<keyword evidence="6" id="KW-0653">Protein transport</keyword>
<feature type="compositionally biased region" description="Acidic residues" evidence="11">
    <location>
        <begin position="1859"/>
        <end position="1874"/>
    </location>
</feature>
<feature type="domain" description="Helicase C-terminal" evidence="14">
    <location>
        <begin position="1149"/>
        <end position="1297"/>
    </location>
</feature>
<sequence length="2209" mass="259865">MPILDPSSQYQLLNEINSLDKQNAIRFYMRYLRIASQNIYRNFSTFDTSLQFKKDLSESLPLIFQIFEFELPEDDFDKPIITDFYKYLYDKINKKPIFKKEKSNSVDGRYFSLYDNYETRYFQPNLFFNSQYSDTTRSWFLTDTNIAILAIQLIDDKSYFNQLIKLEIDLMAAAGFILVLTAQFTDRNMQFLLKLISENQFSEIHLNIQENDQSESFLKEIIQHNNTHLMPFKGFFYLYSHFIDKEKIDLKNAIKELKKNPRFTLVKFAKSIFDSIRKPIFSEIRPFPYYKNGFYRKNLRIFLSNVPLYDRSDNPNDLIPVETSGLALCYLSTGNFLKWKNKMVEILVDEKTSHFKKRYVIFDDLHYLNKDLFVKDMLSLGSIDPDTLDKIDLIEKKIKHNLRHSSKFQRKLIISLIKENRINDYIEYVTRGYSYFSNSLNIDFSVHRTQIYTALMACKKLLSKKNINMQKLYDEKREIENILSLNSNKYSNNINSNIANYTDKLYVLGTKFLNRMPQEKKELLNRFLLTKPNNYMEQYLGVAEEGEQNALTDFLSMTEERQDEKLKKRKEDLEKKIEELRGKCHRGFVYQVETGEGKSCIIAMIAAILALNGVKVHIASSNIKLANRDYMNSFEFFKLFKLKSAVLVHENELPIPRRKKKANEEKTTKKKVNFKNIFSKKAPTNQEDTKKQENAKESDKKETSTKSDTKKPELEKVFDKEETTTESDTKIDGEKEAKGKDDNTETTSENATEDNQNEEEEDHDFFKDNSKNYYEYHTKEKGEFEKYYNFEYYDPEQFRNSSRMNFSVCGLDSNNNINFMGPKIIYSTFVNFECFYLKMMELCPGYISNYYSKCALLIDEADSILIDEIANGTIVSKEIKSNTKEILQYVYDHKDGMDVSEMYKHITDKWKKCNKRDITLKDVERMYSEIDLVNKDDSFTKGKKYLINEIHVKNDKKKKRLIGEVLNLATDIFTDIGKGLIKELSRKEDADGEEDEDDDDDDEDDEEDDNEEAEEDEEEDDDDENSPYTTFREIIPFDFDHKGILEPNKEFGGFIQQFIAIKESKVEENKNMLIKDMSLSYLYVSHPNFVKLYSSVCGFTGTIGDSKDKKIYSEQYDLETLRVPRNSPNYRVEFPMMLCETDEERKMKIINEVLVFHRRGNPVLVIFQDLSEIDTFSYELNLRGIKYINIFDGKNDAITPDYIAGKRGAVSLGTNVCGRGTNIIAKNEPLHVIITYYTTNSRVMDQARGRTARQGRKGTCRIICKINEYLYPTIVDGSGIKATIGEFEVKNKIQSVFINFFTQKKPWIFSRDMKKQELSHYQIKEMREARVNVNRIVAYNFEFPFIMSVETFLNIQAQRIFSLLNCPNCEFSWRLFQNYVREMVLESWSLKQNETDVEFFDREENKEFKKEMKELNDLHLSVYSDEYKQKLNEINIKYESNIFKYAKVLEKNMMNLIDQLEVFLPNNISDIVESFMFIFNKVRNEYESKILDSFESMQNAYFQYDQGGFIAFQTGFRPYSLLTESGARISSKNFHKTNYIKDPELSYIKKMPNNKICWLSITEKIDDIFNKILQKINEVIGKYTCLRLFMRRTLCGCEFGVCLDLAAKNKGFDDPNCLFDKDPLLMFTISVRSMLPILAGILMILLVYASSMSEEIMKWISGFPAMFTKELGKRVATIIVSTTAPQLVHFGLDKVIKFLKKTLNKQLKKLKKAHCTLAETSVKVIECLLYIFRSKAFSKAQEKVTEILGEKIKLTLDWHKLLYNCFDPERIIKISLLFMLCMATFILNFHTRKDRIKNAKSAFESERDDANQIEKSYDRKIGDKNFEEKNDKKYEDAVNNITEKNKKHLDKKELKDDFDENAFSDDDDDDEEEWDKGTPKEKKELEEKYREKMEAEERKIEAKNDYLLEFVQNNPLEAVKKVTNYIDDKIEKFEKIQKWSNGVAELKEVFEDRNKMKKFIRMRYRGFRKPFIQQLTIYATNTFPSILKVIGRNISKKRQDLIVEYKENGSLESFLKKSNRSSMSPTDKLIIAYGVARAMEFLHSHKIVHRNLKPVNIMLDKKLHPFLSEFYYAKQTQTNLPYCLQEMTAEFMPPEFFSDYKSNQNSFKVDVYSFGVTLFILLNEMNPYADMSLADIITGIQSGLRPVFAESVGKNWRDLINRCWNQDPKKRPSFSEIRNILESKSFLNRSIAHKTFNAYKNHFNKYDSK</sequence>
<dbReference type="InterPro" id="IPR001245">
    <property type="entry name" value="Ser-Thr/Tyr_kinase_cat_dom"/>
</dbReference>
<dbReference type="InterPro" id="IPR044722">
    <property type="entry name" value="SecA_SF2_C"/>
</dbReference>
<dbReference type="PANTHER" id="PTHR30612:SF0">
    <property type="entry name" value="CHLOROPLAST PROTEIN-TRANSPORTING ATPASE"/>
    <property type="match status" value="1"/>
</dbReference>
<dbReference type="SUPFAM" id="SSF56112">
    <property type="entry name" value="Protein kinase-like (PK-like)"/>
    <property type="match status" value="1"/>
</dbReference>
<evidence type="ECO:0000256" key="8">
    <source>
        <dbReference type="ARBA" id="ARBA00023010"/>
    </source>
</evidence>
<dbReference type="InterPro" id="IPR014018">
    <property type="entry name" value="SecA_motor_DEAD"/>
</dbReference>
<keyword evidence="12" id="KW-1133">Transmembrane helix</keyword>
<dbReference type="Pfam" id="PF07517">
    <property type="entry name" value="SecA_DEAD"/>
    <property type="match status" value="1"/>
</dbReference>
<dbReference type="InterPro" id="IPR011009">
    <property type="entry name" value="Kinase-like_dom_sf"/>
</dbReference>
<dbReference type="Gene3D" id="3.30.70.2850">
    <property type="match status" value="1"/>
</dbReference>
<evidence type="ECO:0000256" key="5">
    <source>
        <dbReference type="ARBA" id="ARBA00022840"/>
    </source>
</evidence>
<feature type="domain" description="Protein kinase" evidence="13">
    <location>
        <begin position="1930"/>
        <end position="2187"/>
    </location>
</feature>
<evidence type="ECO:0000259" key="13">
    <source>
        <dbReference type="PROSITE" id="PS50011"/>
    </source>
</evidence>
<evidence type="ECO:0000313" key="17">
    <source>
        <dbReference type="Proteomes" id="UP001470230"/>
    </source>
</evidence>
<reference evidence="16 17" key="1">
    <citation type="submission" date="2024-04" db="EMBL/GenBank/DDBJ databases">
        <title>Tritrichomonas musculus Genome.</title>
        <authorList>
            <person name="Alves-Ferreira E."/>
            <person name="Grigg M."/>
            <person name="Lorenzi H."/>
            <person name="Galac M."/>
        </authorList>
    </citation>
    <scope>NUCLEOTIDE SEQUENCE [LARGE SCALE GENOMIC DNA]</scope>
    <source>
        <strain evidence="16 17">EAF2021</strain>
    </source>
</reference>
<dbReference type="PROSITE" id="PS51194">
    <property type="entry name" value="HELICASE_CTER"/>
    <property type="match status" value="1"/>
</dbReference>
<evidence type="ECO:0000256" key="11">
    <source>
        <dbReference type="SAM" id="MobiDB-lite"/>
    </source>
</evidence>
<dbReference type="InterPro" id="IPR000719">
    <property type="entry name" value="Prot_kinase_dom"/>
</dbReference>
<keyword evidence="12" id="KW-0812">Transmembrane</keyword>
<evidence type="ECO:0000256" key="7">
    <source>
        <dbReference type="ARBA" id="ARBA00022967"/>
    </source>
</evidence>
<dbReference type="SUPFAM" id="SSF52540">
    <property type="entry name" value="P-loop containing nucleoside triphosphate hydrolases"/>
    <property type="match status" value="2"/>
</dbReference>
<evidence type="ECO:0000256" key="9">
    <source>
        <dbReference type="ARBA" id="ARBA00023136"/>
    </source>
</evidence>
<keyword evidence="3" id="KW-0963">Cytoplasm</keyword>
<feature type="transmembrane region" description="Helical" evidence="12">
    <location>
        <begin position="1624"/>
        <end position="1649"/>
    </location>
</feature>
<evidence type="ECO:0000256" key="4">
    <source>
        <dbReference type="ARBA" id="ARBA00022741"/>
    </source>
</evidence>
<dbReference type="Pfam" id="PF07714">
    <property type="entry name" value="PK_Tyr_Ser-Thr"/>
    <property type="match status" value="1"/>
</dbReference>
<gene>
    <name evidence="16" type="ORF">M9Y10_042252</name>
</gene>
<dbReference type="PROSITE" id="PS50011">
    <property type="entry name" value="PROTEIN_KINASE_DOM"/>
    <property type="match status" value="1"/>
</dbReference>
<dbReference type="InterPro" id="IPR011115">
    <property type="entry name" value="SecA_DEAD"/>
</dbReference>
<dbReference type="Gene3D" id="1.10.510.10">
    <property type="entry name" value="Transferase(Phosphotransferase) domain 1"/>
    <property type="match status" value="1"/>
</dbReference>
<dbReference type="Pfam" id="PF21090">
    <property type="entry name" value="P-loop_SecA"/>
    <property type="match status" value="1"/>
</dbReference>
<evidence type="ECO:0000256" key="6">
    <source>
        <dbReference type="ARBA" id="ARBA00022927"/>
    </source>
</evidence>
<evidence type="ECO:0000256" key="12">
    <source>
        <dbReference type="SAM" id="Phobius"/>
    </source>
</evidence>
<name>A0ABR2K781_9EUKA</name>
<dbReference type="InterPro" id="IPR000185">
    <property type="entry name" value="SecA"/>
</dbReference>
<keyword evidence="8" id="KW-0811">Translocation</keyword>
<dbReference type="Gene3D" id="3.40.50.300">
    <property type="entry name" value="P-loop containing nucleotide triphosphate hydrolases"/>
    <property type="match status" value="2"/>
</dbReference>
<dbReference type="InterPro" id="IPR027417">
    <property type="entry name" value="P-loop_NTPase"/>
</dbReference>
<evidence type="ECO:0000256" key="1">
    <source>
        <dbReference type="ARBA" id="ARBA00008171"/>
    </source>
</evidence>
<accession>A0ABR2K781</accession>
<comment type="similarity">
    <text evidence="1">Belongs to the protein kinase superfamily. TKL Ser/Thr protein kinase family. ROCO subfamily.</text>
</comment>
<dbReference type="PANTHER" id="PTHR30612">
    <property type="entry name" value="SECA INNER MEMBRANE COMPONENT OF SEC PROTEIN SECRETION SYSTEM"/>
    <property type="match status" value="1"/>
</dbReference>
<dbReference type="Proteomes" id="UP001470230">
    <property type="component" value="Unassembled WGS sequence"/>
</dbReference>
<feature type="compositionally biased region" description="Basic and acidic residues" evidence="11">
    <location>
        <begin position="687"/>
        <end position="743"/>
    </location>
</feature>
<proteinExistence type="inferred from homology"/>
<keyword evidence="5" id="KW-0067">ATP-binding</keyword>
<feature type="region of interest" description="Disordered" evidence="11">
    <location>
        <begin position="1859"/>
        <end position="1889"/>
    </location>
</feature>
<evidence type="ECO:0000256" key="10">
    <source>
        <dbReference type="SAM" id="Coils"/>
    </source>
</evidence>
<keyword evidence="17" id="KW-1185">Reference proteome</keyword>
<feature type="region of interest" description="Disordered" evidence="11">
    <location>
        <begin position="985"/>
        <end position="1028"/>
    </location>
</feature>
<feature type="region of interest" description="Disordered" evidence="11">
    <location>
        <begin position="672"/>
        <end position="767"/>
    </location>
</feature>
<feature type="compositionally biased region" description="Basic and acidic residues" evidence="11">
    <location>
        <begin position="1875"/>
        <end position="1889"/>
    </location>
</feature>
<dbReference type="InterPro" id="IPR001650">
    <property type="entry name" value="Helicase_C-like"/>
</dbReference>
<protein>
    <recommendedName>
        <fullName evidence="18">Protein translocase subunit SecA</fullName>
    </recommendedName>
</protein>
<evidence type="ECO:0008006" key="18">
    <source>
        <dbReference type="Google" id="ProtNLM"/>
    </source>
</evidence>
<keyword evidence="4" id="KW-0547">Nucleotide-binding</keyword>
<keyword evidence="10" id="KW-0175">Coiled coil</keyword>